<proteinExistence type="inferred from homology"/>
<evidence type="ECO:0000313" key="3">
    <source>
        <dbReference type="EMBL" id="GAC95989.1"/>
    </source>
</evidence>
<dbReference type="GO" id="GO:0004103">
    <property type="term" value="F:choline kinase activity"/>
    <property type="evidence" value="ECO:0007669"/>
    <property type="project" value="TreeGrafter"/>
</dbReference>
<feature type="region of interest" description="Disordered" evidence="2">
    <location>
        <begin position="940"/>
        <end position="1085"/>
    </location>
</feature>
<feature type="compositionally biased region" description="Basic residues" evidence="2">
    <location>
        <begin position="534"/>
        <end position="545"/>
    </location>
</feature>
<dbReference type="GO" id="GO:0004305">
    <property type="term" value="F:ethanolamine kinase activity"/>
    <property type="evidence" value="ECO:0007669"/>
    <property type="project" value="TreeGrafter"/>
</dbReference>
<dbReference type="Gene3D" id="3.30.200.20">
    <property type="entry name" value="Phosphorylase Kinase, domain 1"/>
    <property type="match status" value="1"/>
</dbReference>
<keyword evidence="4" id="KW-1185">Reference proteome</keyword>
<dbReference type="GeneID" id="24108855"/>
<dbReference type="GO" id="GO:0006646">
    <property type="term" value="P:phosphatidylethanolamine biosynthetic process"/>
    <property type="evidence" value="ECO:0007669"/>
    <property type="project" value="TreeGrafter"/>
</dbReference>
<dbReference type="AlphaFoldDB" id="R9P3W7"/>
<keyword evidence="3" id="KW-0418">Kinase</keyword>
<feature type="region of interest" description="Disordered" evidence="2">
    <location>
        <begin position="809"/>
        <end position="865"/>
    </location>
</feature>
<organism evidence="3 4">
    <name type="scientific">Pseudozyma hubeiensis (strain SY62)</name>
    <name type="common">Yeast</name>
    <dbReference type="NCBI Taxonomy" id="1305764"/>
    <lineage>
        <taxon>Eukaryota</taxon>
        <taxon>Fungi</taxon>
        <taxon>Dikarya</taxon>
        <taxon>Basidiomycota</taxon>
        <taxon>Ustilaginomycotina</taxon>
        <taxon>Ustilaginomycetes</taxon>
        <taxon>Ustilaginales</taxon>
        <taxon>Ustilaginaceae</taxon>
        <taxon>Pseudozyma</taxon>
    </lineage>
</organism>
<dbReference type="EMBL" id="DF238799">
    <property type="protein sequence ID" value="GAC95989.1"/>
    <property type="molecule type" value="Genomic_DNA"/>
</dbReference>
<dbReference type="PANTHER" id="PTHR22603">
    <property type="entry name" value="CHOLINE/ETHANOALAMINE KINASE"/>
    <property type="match status" value="1"/>
</dbReference>
<dbReference type="STRING" id="1305764.R9P3W7"/>
<dbReference type="Gene3D" id="3.90.1200.10">
    <property type="match status" value="2"/>
</dbReference>
<gene>
    <name evidence="3" type="ORF">PHSY_003567</name>
</gene>
<dbReference type="OrthoDB" id="10267235at2759"/>
<keyword evidence="3" id="KW-0808">Transferase</keyword>
<protein>
    <submittedName>
        <fullName evidence="3">Choline kinase</fullName>
    </submittedName>
</protein>
<feature type="compositionally biased region" description="Low complexity" evidence="2">
    <location>
        <begin position="1019"/>
        <end position="1028"/>
    </location>
</feature>
<accession>R9P3W7</accession>
<comment type="similarity">
    <text evidence="1">Belongs to the choline/ethanolamine kinase family.</text>
</comment>
<dbReference type="HOGENOM" id="CLU_282686_0_0_1"/>
<feature type="compositionally biased region" description="Low complexity" evidence="2">
    <location>
        <begin position="1056"/>
        <end position="1069"/>
    </location>
</feature>
<feature type="compositionally biased region" description="Low complexity" evidence="2">
    <location>
        <begin position="141"/>
        <end position="155"/>
    </location>
</feature>
<evidence type="ECO:0000313" key="4">
    <source>
        <dbReference type="Proteomes" id="UP000014071"/>
    </source>
</evidence>
<evidence type="ECO:0000256" key="1">
    <source>
        <dbReference type="ARBA" id="ARBA00038211"/>
    </source>
</evidence>
<evidence type="ECO:0000256" key="2">
    <source>
        <dbReference type="SAM" id="MobiDB-lite"/>
    </source>
</evidence>
<feature type="compositionally biased region" description="Basic residues" evidence="2">
    <location>
        <begin position="856"/>
        <end position="865"/>
    </location>
</feature>
<feature type="region of interest" description="Disordered" evidence="2">
    <location>
        <begin position="192"/>
        <end position="311"/>
    </location>
</feature>
<dbReference type="RefSeq" id="XP_012189576.1">
    <property type="nucleotide sequence ID" value="XM_012334186.1"/>
</dbReference>
<feature type="compositionally biased region" description="Low complexity" evidence="2">
    <location>
        <begin position="234"/>
        <end position="245"/>
    </location>
</feature>
<dbReference type="PANTHER" id="PTHR22603:SF93">
    <property type="entry name" value="RE24176P"/>
    <property type="match status" value="1"/>
</dbReference>
<dbReference type="Proteomes" id="UP000014071">
    <property type="component" value="Unassembled WGS sequence"/>
</dbReference>
<reference evidence="4" key="1">
    <citation type="journal article" date="2013" name="Genome Announc.">
        <title>Draft genome sequence of the basidiomycetous yeast-like fungus Pseudozyma hubeiensis SY62, which produces an abundant amount of the biosurfactant mannosylerythritol lipids.</title>
        <authorList>
            <person name="Konishi M."/>
            <person name="Hatada Y."/>
            <person name="Horiuchi J."/>
        </authorList>
    </citation>
    <scope>NUCLEOTIDE SEQUENCE [LARGE SCALE GENOMIC DNA]</scope>
    <source>
        <strain evidence="4">SY62</strain>
    </source>
</reference>
<feature type="compositionally biased region" description="Low complexity" evidence="2">
    <location>
        <begin position="950"/>
        <end position="961"/>
    </location>
</feature>
<feature type="compositionally biased region" description="Polar residues" evidence="2">
    <location>
        <begin position="264"/>
        <end position="282"/>
    </location>
</feature>
<sequence length="1212" mass="131195">MLTLLALGVVVVGVVVVMILKSATIGILSLLSDLPNGAFGEGLLFRLVRSTREQGNQPWLHVAFACLCFSEIERVKFKESEIPILASLNSSVAAGKLDGEFRSATSCAIMQQEQQQHRVQDGDIASPVFDPFRSPPPTPSPALSAYSYSSTSSADEFSDQDQDPDFNALSLEEIDEPQYHLAVDTVGSQDQPFLAHGGLTNADLDPRQSGLPSGAATPIASQSSASLRFRETSRTGSSPSPTRSGLSAFSSLYRRLSPRHASEASDSSSHVTSTDPDTTAQRPSPPDSDEERAERGADADGFDTLDVDEEDMHADGIPAARGWRLDARQADTKQFRAKVLQLFSDQLCLLGWTQETVDASLWPLEPEQLGLKRISGAFTNAVFFASYQIPESARSNVPPPPTVLLRVYGASSEALLSRRAELLILHTLSSLYEIGPHILGTFANGRVEEFYDCDPIQKEGMRDFGDREAYMLPGGSLVVKGREGRAHWVARRMNELHSVPLEVMRTVLEQGNLRGPSEKGFGRGIENHIMASSHRPRRRVRHRHQSSVMDKASTSPVYGLDNRGVVRASPAPMGPDEVSSTDSMDARPSYAFSHRNSSAVSLDSLATSYNSQSSFFGESPAMTGVTSPSLSGSSATDTPNSYFPPVTDGPMSPLALAPQGRSSNKPKSSRGPYPGVWRRLKRWSREAAKVIELVDRFAKTESGAKAIAICFSGHPSIRQEMQAGPDALSTATIGPSPGNLRNTLRAIRAIDLVSLIHQIEEYKRFVRRWERREGPSRRVFAHNDAQYGNLLAIKHTNATFASLAPAQTEQRMRDARSPSVEVPSIPAGMPRLASHDSRRDSAASVADPQSPIAMRSKSRSRINFKKPPPLHHRIVVIDFEYASPNPRGYDIANHFQEWRADYHHATLSWSLTHHGAYPDEQQRRKWLRAYVEQGRLLRMGGRATKGGPGASAPPAAGDVPGDIALPPAVASLQYPPSDTAIKGPITAERPSAPVTPGTGAAQMAALEKSSGERNRPALSQNSSNASASIRRGSTSGPSSHGVEKQLTKSLARRGSTESISSSSWQAPSSGPLRAVNPSAPSTPASCLGAASPFLEGSASPQVLALASLDASIEKEVDRLEREVHLWSSATHAVWGLWGIVFAKEELESVLSRATAEADGQRVGETVLSEKSTQLVASAGCAETFDNLRYALGRIELFRQEFEQLKQLGIDGI</sequence>
<feature type="compositionally biased region" description="Polar residues" evidence="2">
    <location>
        <begin position="624"/>
        <end position="641"/>
    </location>
</feature>
<feature type="region of interest" description="Disordered" evidence="2">
    <location>
        <begin position="117"/>
        <end position="164"/>
    </location>
</feature>
<dbReference type="InterPro" id="IPR011009">
    <property type="entry name" value="Kinase-like_dom_sf"/>
</dbReference>
<dbReference type="eggNOG" id="KOG2686">
    <property type="taxonomic scope" value="Eukaryota"/>
</dbReference>
<dbReference type="SUPFAM" id="SSF56112">
    <property type="entry name" value="Protein kinase-like (PK-like)"/>
    <property type="match status" value="1"/>
</dbReference>
<dbReference type="GO" id="GO:0005737">
    <property type="term" value="C:cytoplasm"/>
    <property type="evidence" value="ECO:0007669"/>
    <property type="project" value="TreeGrafter"/>
</dbReference>
<feature type="region of interest" description="Disordered" evidence="2">
    <location>
        <begin position="532"/>
        <end position="589"/>
    </location>
</feature>
<name>R9P3W7_PSEHS</name>
<feature type="compositionally biased region" description="Acidic residues" evidence="2">
    <location>
        <begin position="300"/>
        <end position="311"/>
    </location>
</feature>
<dbReference type="Pfam" id="PF01633">
    <property type="entry name" value="Choline_kinase"/>
    <property type="match status" value="2"/>
</dbReference>
<feature type="region of interest" description="Disordered" evidence="2">
    <location>
        <begin position="616"/>
        <end position="675"/>
    </location>
</feature>